<dbReference type="EMBL" id="FR695868">
    <property type="protein sequence ID" value="CBX28280.1"/>
    <property type="molecule type" value="Genomic_DNA"/>
</dbReference>
<dbReference type="GO" id="GO:0003677">
    <property type="term" value="F:DNA binding"/>
    <property type="evidence" value="ECO:0007669"/>
    <property type="project" value="InterPro"/>
</dbReference>
<protein>
    <recommendedName>
        <fullName evidence="1">HTH cro/C1-type domain-containing protein</fullName>
    </recommendedName>
</protein>
<dbReference type="InterPro" id="IPR001387">
    <property type="entry name" value="Cro/C1-type_HTH"/>
</dbReference>
<accession>E1YCI6</accession>
<dbReference type="PROSITE" id="PS50943">
    <property type="entry name" value="HTH_CROC1"/>
    <property type="match status" value="1"/>
</dbReference>
<evidence type="ECO:0000259" key="1">
    <source>
        <dbReference type="PROSITE" id="PS50943"/>
    </source>
</evidence>
<dbReference type="InterPro" id="IPR010982">
    <property type="entry name" value="Lambda_DNA-bd_dom_sf"/>
</dbReference>
<gene>
    <name evidence="2" type="ORF">N47_G36040</name>
</gene>
<sequence length="118" mass="13581">METKGLPEVLKELRTAKDLSLRQVEKKTGVSNAYLSQLENGKIKEPSPHILHKLAEVYDTSYNNLMKLAGYIHKIEGENVSKKIMSDVAFKAMTELNDDEKEAVLEYIEFIRNKRKKK</sequence>
<evidence type="ECO:0000313" key="2">
    <source>
        <dbReference type="EMBL" id="CBX28280.1"/>
    </source>
</evidence>
<dbReference type="SUPFAM" id="SSF47413">
    <property type="entry name" value="lambda repressor-like DNA-binding domains"/>
    <property type="match status" value="1"/>
</dbReference>
<organism evidence="2">
    <name type="scientific">uncultured Desulfobacterium sp</name>
    <dbReference type="NCBI Taxonomy" id="201089"/>
    <lineage>
        <taxon>Bacteria</taxon>
        <taxon>Pseudomonadati</taxon>
        <taxon>Thermodesulfobacteriota</taxon>
        <taxon>Desulfobacteria</taxon>
        <taxon>Desulfobacterales</taxon>
        <taxon>Desulfobacteriaceae</taxon>
        <taxon>Desulfobacterium</taxon>
        <taxon>environmental samples</taxon>
    </lineage>
</organism>
<dbReference type="AlphaFoldDB" id="E1YCI6"/>
<feature type="domain" description="HTH cro/C1-type" evidence="1">
    <location>
        <begin position="10"/>
        <end position="65"/>
    </location>
</feature>
<dbReference type="Gene3D" id="1.10.260.40">
    <property type="entry name" value="lambda repressor-like DNA-binding domains"/>
    <property type="match status" value="1"/>
</dbReference>
<dbReference type="SMART" id="SM00530">
    <property type="entry name" value="HTH_XRE"/>
    <property type="match status" value="1"/>
</dbReference>
<proteinExistence type="predicted"/>
<dbReference type="CDD" id="cd00093">
    <property type="entry name" value="HTH_XRE"/>
    <property type="match status" value="1"/>
</dbReference>
<name>E1YCI6_9BACT</name>
<reference evidence="2" key="1">
    <citation type="journal article" date="2011" name="Environ. Microbiol.">
        <title>Genomic insights into the metabolic potential of the polycyclic aromatic hydrocarbon degrading sulfate-reducing Deltaproteobacterium N47.</title>
        <authorList>
            <person name="Bergmann F."/>
            <person name="Selesi D."/>
            <person name="Weinmaier T."/>
            <person name="Tischler P."/>
            <person name="Rattei T."/>
            <person name="Meckenstock R.U."/>
        </authorList>
    </citation>
    <scope>NUCLEOTIDE SEQUENCE</scope>
</reference>
<dbReference type="Pfam" id="PF01381">
    <property type="entry name" value="HTH_3"/>
    <property type="match status" value="1"/>
</dbReference>